<dbReference type="InterPro" id="IPR012337">
    <property type="entry name" value="RNaseH-like_sf"/>
</dbReference>
<feature type="domain" description="DUF4371" evidence="1">
    <location>
        <begin position="2"/>
        <end position="112"/>
    </location>
</feature>
<protein>
    <submittedName>
        <fullName evidence="2">Zinc finger MYM-type 1-like</fullName>
    </submittedName>
</protein>
<gene>
    <name evidence="2" type="ORF">PECUL_23A044882</name>
</gene>
<evidence type="ECO:0000313" key="2">
    <source>
        <dbReference type="EMBL" id="CAH2274535.1"/>
    </source>
</evidence>
<dbReference type="EMBL" id="OW240914">
    <property type="protein sequence ID" value="CAH2274535.1"/>
    <property type="molecule type" value="Genomic_DNA"/>
</dbReference>
<organism evidence="2 3">
    <name type="scientific">Pelobates cultripes</name>
    <name type="common">Western spadefoot toad</name>
    <dbReference type="NCBI Taxonomy" id="61616"/>
    <lineage>
        <taxon>Eukaryota</taxon>
        <taxon>Metazoa</taxon>
        <taxon>Chordata</taxon>
        <taxon>Craniata</taxon>
        <taxon>Vertebrata</taxon>
        <taxon>Euteleostomi</taxon>
        <taxon>Amphibia</taxon>
        <taxon>Batrachia</taxon>
        <taxon>Anura</taxon>
        <taxon>Pelobatoidea</taxon>
        <taxon>Pelobatidae</taxon>
        <taxon>Pelobates</taxon>
    </lineage>
</organism>
<name>A0AAD1RME2_PELCU</name>
<dbReference type="InterPro" id="IPR025398">
    <property type="entry name" value="DUF4371"/>
</dbReference>
<dbReference type="PANTHER" id="PTHR45749">
    <property type="match status" value="1"/>
</dbReference>
<keyword evidence="3" id="KW-1185">Reference proteome</keyword>
<reference evidence="2" key="1">
    <citation type="submission" date="2022-03" db="EMBL/GenBank/DDBJ databases">
        <authorList>
            <person name="Alioto T."/>
            <person name="Alioto T."/>
            <person name="Gomez Garrido J."/>
        </authorList>
    </citation>
    <scope>NUCLEOTIDE SEQUENCE</scope>
</reference>
<dbReference type="PANTHER" id="PTHR45749:SF21">
    <property type="entry name" value="DUF4371 DOMAIN-CONTAINING PROTEIN"/>
    <property type="match status" value="1"/>
</dbReference>
<evidence type="ECO:0000259" key="1">
    <source>
        <dbReference type="Pfam" id="PF14291"/>
    </source>
</evidence>
<proteinExistence type="predicted"/>
<sequence length="305" mass="34486">MSPNIQNEILKLLSHTVLRLIQKQIGNNAFAIIVDGIQDISGQEQESFCIRYVDEDLYPHEDFIGLYQVDETSRPAIAQIVKDALCRHGLCMSMLRGKTYDGASNMAGKYHGAQALIKQEHPLAIYVHCGAHCTHLVMQAAAHQCPIMEDALIFVQDLGKLFGQSMKCRTTFSEIVHRETEGPLKVLHIKPLCPTRWTDRVKPVKKILDNYQLILETLEEIAITRSSGDRKPRERGLLQKYRQVKTLLGLQISLSIMEILECLNVALQGREQTISELLASVQRTHDAIQKLRCDTSFERVLATTI</sequence>
<dbReference type="AlphaFoldDB" id="A0AAD1RME2"/>
<accession>A0AAD1RME2</accession>
<evidence type="ECO:0000313" key="3">
    <source>
        <dbReference type="Proteomes" id="UP001295444"/>
    </source>
</evidence>
<dbReference type="Pfam" id="PF14291">
    <property type="entry name" value="DUF4371"/>
    <property type="match status" value="1"/>
</dbReference>
<dbReference type="Proteomes" id="UP001295444">
    <property type="component" value="Chromosome 03"/>
</dbReference>
<dbReference type="SUPFAM" id="SSF53098">
    <property type="entry name" value="Ribonuclease H-like"/>
    <property type="match status" value="1"/>
</dbReference>